<comment type="caution">
    <text evidence="2">The sequence shown here is derived from an EMBL/GenBank/DDBJ whole genome shotgun (WGS) entry which is preliminary data.</text>
</comment>
<name>A0AAD3DQH4_9CHLO</name>
<accession>A0AAD3DQH4</accession>
<dbReference type="PANTHER" id="PTHR19316:SF18">
    <property type="entry name" value="HSP70-BINDING PROTEIN 1"/>
    <property type="match status" value="1"/>
</dbReference>
<feature type="non-terminal residue" evidence="2">
    <location>
        <position position="154"/>
    </location>
</feature>
<dbReference type="EMBL" id="BMAR01000009">
    <property type="protein sequence ID" value="GFR45339.1"/>
    <property type="molecule type" value="Genomic_DNA"/>
</dbReference>
<dbReference type="Proteomes" id="UP001054857">
    <property type="component" value="Unassembled WGS sequence"/>
</dbReference>
<dbReference type="Gene3D" id="1.25.10.10">
    <property type="entry name" value="Leucine-rich Repeat Variant"/>
    <property type="match status" value="1"/>
</dbReference>
<dbReference type="SMART" id="SM00185">
    <property type="entry name" value="ARM"/>
    <property type="match status" value="2"/>
</dbReference>
<organism evidence="2 3">
    <name type="scientific">Astrephomene gubernaculifera</name>
    <dbReference type="NCBI Taxonomy" id="47775"/>
    <lineage>
        <taxon>Eukaryota</taxon>
        <taxon>Viridiplantae</taxon>
        <taxon>Chlorophyta</taxon>
        <taxon>core chlorophytes</taxon>
        <taxon>Chlorophyceae</taxon>
        <taxon>CS clade</taxon>
        <taxon>Chlamydomonadales</taxon>
        <taxon>Astrephomenaceae</taxon>
        <taxon>Astrephomene</taxon>
    </lineage>
</organism>
<dbReference type="InterPro" id="IPR016024">
    <property type="entry name" value="ARM-type_fold"/>
</dbReference>
<protein>
    <submittedName>
        <fullName evidence="2">Uncharacterized protein</fullName>
    </submittedName>
</protein>
<reference evidence="2 3" key="1">
    <citation type="journal article" date="2021" name="Sci. Rep.">
        <title>Genome sequencing of the multicellular alga Astrephomene provides insights into convergent evolution of germ-soma differentiation.</title>
        <authorList>
            <person name="Yamashita S."/>
            <person name="Yamamoto K."/>
            <person name="Matsuzaki R."/>
            <person name="Suzuki S."/>
            <person name="Yamaguchi H."/>
            <person name="Hirooka S."/>
            <person name="Minakuchi Y."/>
            <person name="Miyagishima S."/>
            <person name="Kawachi M."/>
            <person name="Toyoda A."/>
            <person name="Nozaki H."/>
        </authorList>
    </citation>
    <scope>NUCLEOTIDE SEQUENCE [LARGE SCALE GENOMIC DNA]</scope>
    <source>
        <strain evidence="2 3">NIES-4017</strain>
    </source>
</reference>
<evidence type="ECO:0000313" key="2">
    <source>
        <dbReference type="EMBL" id="GFR45339.1"/>
    </source>
</evidence>
<feature type="compositionally biased region" description="Low complexity" evidence="1">
    <location>
        <begin position="95"/>
        <end position="113"/>
    </location>
</feature>
<dbReference type="Pfam" id="PF00514">
    <property type="entry name" value="Arm"/>
    <property type="match status" value="1"/>
</dbReference>
<dbReference type="InterPro" id="IPR000225">
    <property type="entry name" value="Armadillo"/>
</dbReference>
<dbReference type="PANTHER" id="PTHR19316">
    <property type="entry name" value="PROTEIN FOLDING REGULATOR"/>
    <property type="match status" value="1"/>
</dbReference>
<sequence length="154" mass="15935">LTHPSQPHVVRTKALLALSGLVRHFAPGLQALRDAGGLSAIISCLTSPDRRLARKAMTTLSYILTQRQADCTTAHQQGALPPLLAALGLPSAAAEGAASTSEGDADASGSSSQEDSDFRQAALGALLQLAGHPDTWAVVREAPGLRPRLAELEA</sequence>
<dbReference type="SUPFAM" id="SSF48371">
    <property type="entry name" value="ARM repeat"/>
    <property type="match status" value="1"/>
</dbReference>
<dbReference type="InterPro" id="IPR011989">
    <property type="entry name" value="ARM-like"/>
</dbReference>
<feature type="non-terminal residue" evidence="2">
    <location>
        <position position="1"/>
    </location>
</feature>
<keyword evidence="3" id="KW-1185">Reference proteome</keyword>
<dbReference type="InterPro" id="IPR050693">
    <property type="entry name" value="Hsp70_NEF-Inhibitors"/>
</dbReference>
<dbReference type="GO" id="GO:0005783">
    <property type="term" value="C:endoplasmic reticulum"/>
    <property type="evidence" value="ECO:0007669"/>
    <property type="project" value="TreeGrafter"/>
</dbReference>
<feature type="region of interest" description="Disordered" evidence="1">
    <location>
        <begin position="95"/>
        <end position="117"/>
    </location>
</feature>
<gene>
    <name evidence="2" type="ORF">Agub_g6708</name>
</gene>
<dbReference type="AlphaFoldDB" id="A0AAD3DQH4"/>
<proteinExistence type="predicted"/>
<evidence type="ECO:0000256" key="1">
    <source>
        <dbReference type="SAM" id="MobiDB-lite"/>
    </source>
</evidence>
<dbReference type="GO" id="GO:0000774">
    <property type="term" value="F:adenyl-nucleotide exchange factor activity"/>
    <property type="evidence" value="ECO:0007669"/>
    <property type="project" value="TreeGrafter"/>
</dbReference>
<evidence type="ECO:0000313" key="3">
    <source>
        <dbReference type="Proteomes" id="UP001054857"/>
    </source>
</evidence>